<dbReference type="Pfam" id="PF13679">
    <property type="entry name" value="Methyltransf_32"/>
    <property type="match status" value="1"/>
</dbReference>
<feature type="domain" description="Methyltransferase" evidence="2">
    <location>
        <begin position="556"/>
        <end position="679"/>
    </location>
</feature>
<dbReference type="CDD" id="cd02440">
    <property type="entry name" value="AdoMet_MTases"/>
    <property type="match status" value="1"/>
</dbReference>
<dbReference type="InterPro" id="IPR025714">
    <property type="entry name" value="Methyltranfer_dom"/>
</dbReference>
<proteinExistence type="predicted"/>
<dbReference type="PANTHER" id="PTHR13369">
    <property type="match status" value="1"/>
</dbReference>
<evidence type="ECO:0000313" key="3">
    <source>
        <dbReference type="EMBL" id="KAL3759132.1"/>
    </source>
</evidence>
<dbReference type="SUPFAM" id="SSF53335">
    <property type="entry name" value="S-adenosyl-L-methionine-dependent methyltransferases"/>
    <property type="match status" value="1"/>
</dbReference>
<evidence type="ECO:0000313" key="4">
    <source>
        <dbReference type="Proteomes" id="UP001530293"/>
    </source>
</evidence>
<keyword evidence="4" id="KW-1185">Reference proteome</keyword>
<protein>
    <recommendedName>
        <fullName evidence="2">Methyltransferase domain-containing protein</fullName>
    </recommendedName>
</protein>
<dbReference type="Gene3D" id="3.40.50.150">
    <property type="entry name" value="Vaccinia Virus protein VP39"/>
    <property type="match status" value="1"/>
</dbReference>
<feature type="chain" id="PRO_5044782610" description="Methyltransferase domain-containing protein" evidence="1">
    <location>
        <begin position="22"/>
        <end position="803"/>
    </location>
</feature>
<reference evidence="3 4" key="1">
    <citation type="submission" date="2024-10" db="EMBL/GenBank/DDBJ databases">
        <title>Updated reference genomes for cyclostephanoid diatoms.</title>
        <authorList>
            <person name="Roberts W.R."/>
            <person name="Alverson A.J."/>
        </authorList>
    </citation>
    <scope>NUCLEOTIDE SEQUENCE [LARGE SCALE GENOMIC DNA]</scope>
    <source>
        <strain evidence="3 4">AJA232-27</strain>
    </source>
</reference>
<dbReference type="Proteomes" id="UP001530293">
    <property type="component" value="Unassembled WGS sequence"/>
</dbReference>
<dbReference type="AlphaFoldDB" id="A0ABD3M669"/>
<organism evidence="3 4">
    <name type="scientific">Discostella pseudostelligera</name>
    <dbReference type="NCBI Taxonomy" id="259834"/>
    <lineage>
        <taxon>Eukaryota</taxon>
        <taxon>Sar</taxon>
        <taxon>Stramenopiles</taxon>
        <taxon>Ochrophyta</taxon>
        <taxon>Bacillariophyta</taxon>
        <taxon>Coscinodiscophyceae</taxon>
        <taxon>Thalassiosirophycidae</taxon>
        <taxon>Stephanodiscales</taxon>
        <taxon>Stephanodiscaceae</taxon>
        <taxon>Discostella</taxon>
    </lineage>
</organism>
<comment type="caution">
    <text evidence="3">The sequence shown here is derived from an EMBL/GenBank/DDBJ whole genome shotgun (WGS) entry which is preliminary data.</text>
</comment>
<dbReference type="InterPro" id="IPR029063">
    <property type="entry name" value="SAM-dependent_MTases_sf"/>
</dbReference>
<keyword evidence="1" id="KW-0732">Signal</keyword>
<evidence type="ECO:0000259" key="2">
    <source>
        <dbReference type="Pfam" id="PF13679"/>
    </source>
</evidence>
<name>A0ABD3M669_9STRA</name>
<dbReference type="EMBL" id="JALLBG020000213">
    <property type="protein sequence ID" value="KAL3759132.1"/>
    <property type="molecule type" value="Genomic_DNA"/>
</dbReference>
<sequence>MKASAALVLVSAALLLRFSHAFSSRQSPSYSSKSHYDGSGLLRLRPGSANDELRRILNLNEQQTNDIEGDGAGKYYPPSQVILEGVVSKRRVIGKHLVFIDVVPMEQPTFPTQKCTKRKTNSTTMYDEIESIAPVHAILMRDYWNHPINENENSSSCSYDIYHKIIQPGVHVQLTGHVGSSRNDADGAIVFCHTAKYTLLNDNPQHLQTVLRYANEGNLDMNEVMNAIPCISQEELATTHSLSELATEVLDRFPRNYLFNPSKLMGSTNRQKLNLLPLAPPEYMTAPSFGIDRNDFGVEHKSAHFEASRAITVSGMVQNRRRYQGSITVLTLVTKIQPVLLEESSDDVAALRSTEAESQRLCVVLHPDILRAGDDSNINSIELSQAYGNMLCSGASVLVQGYMTGGSVENAPTMWSTSCRILQSSWRPNAVRQVLDMLHEGKIAVEEATDALKLPGGYSQAEVIAKGTTSVTERQWLAAELTQSLQGKHSLLGKVTASMEQSLVSFAYAREKYPVEHVSIESELDLPPELNSVVQSSDGNHRSSIGSRWQRAKEPQLKFMIKQIGTVLRSHPEYGQRKLKVVDIGGGKGLLSNLLAELFGDTVDVQVVDISQSATNNGMMRAKRRRLQNIQYTAADATTIDVEGVDVVVALHACGALADVALGHAVSHGAGFVVCPCCYLSNSRLRVSMPNAEGHHTKPATVEEWLMVEPIQYEQLKRTAEVQGDIKLASEAMHTVCGLRSLAVHRLWQGSRWPIAELGLTIKIKRFPIAFSTRNFCLVGSFNQQPPPGTFPNATIVGLGSLE</sequence>
<dbReference type="PANTHER" id="PTHR13369:SF0">
    <property type="entry name" value="GLUTATHIONE S-TRANSFERASE C-TERMINAL DOMAIN-CONTAINING PROTEIN"/>
    <property type="match status" value="1"/>
</dbReference>
<accession>A0ABD3M669</accession>
<gene>
    <name evidence="3" type="ORF">ACHAWU_008584</name>
</gene>
<feature type="signal peptide" evidence="1">
    <location>
        <begin position="1"/>
        <end position="21"/>
    </location>
</feature>
<evidence type="ECO:0000256" key="1">
    <source>
        <dbReference type="SAM" id="SignalP"/>
    </source>
</evidence>